<dbReference type="EMBL" id="AP023396">
    <property type="protein sequence ID" value="BCK57371.1"/>
    <property type="molecule type" value="Genomic_DNA"/>
</dbReference>
<reference evidence="1 2" key="1">
    <citation type="submission" date="2020-08" db="EMBL/GenBank/DDBJ databases">
        <title>Genome Sequencing of Nocardia wallacei strain FMUON74 and assembly.</title>
        <authorList>
            <person name="Toyokawa M."/>
            <person name="Uesaka K."/>
        </authorList>
    </citation>
    <scope>NUCLEOTIDE SEQUENCE [LARGE SCALE GENOMIC DNA]</scope>
    <source>
        <strain evidence="1 2">FMUON74</strain>
    </source>
</reference>
<accession>A0A7G1KR77</accession>
<sequence length="92" mass="10186">MSRRTADPDTWIAALEDEGIGQFGRIVWSVAAGGGCRCPWPINSWVYWWQNGTLDLAAITRSSEDGVTIRPTPRFIDYLDVLARTDPSTGNS</sequence>
<dbReference type="KEGG" id="nwl:NWFMUON74_51430"/>
<gene>
    <name evidence="1" type="ORF">NWFMUON74_51430</name>
</gene>
<name>A0A7G1KR77_9NOCA</name>
<dbReference type="AlphaFoldDB" id="A0A7G1KR77"/>
<protein>
    <submittedName>
        <fullName evidence="1">Uncharacterized protein</fullName>
    </submittedName>
</protein>
<organism evidence="1 2">
    <name type="scientific">Nocardia wallacei</name>
    <dbReference type="NCBI Taxonomy" id="480035"/>
    <lineage>
        <taxon>Bacteria</taxon>
        <taxon>Bacillati</taxon>
        <taxon>Actinomycetota</taxon>
        <taxon>Actinomycetes</taxon>
        <taxon>Mycobacteriales</taxon>
        <taxon>Nocardiaceae</taxon>
        <taxon>Nocardia</taxon>
    </lineage>
</organism>
<proteinExistence type="predicted"/>
<keyword evidence="2" id="KW-1185">Reference proteome</keyword>
<evidence type="ECO:0000313" key="1">
    <source>
        <dbReference type="EMBL" id="BCK57371.1"/>
    </source>
</evidence>
<evidence type="ECO:0000313" key="2">
    <source>
        <dbReference type="Proteomes" id="UP000516173"/>
    </source>
</evidence>
<dbReference type="RefSeq" id="WP_187684280.1">
    <property type="nucleotide sequence ID" value="NZ_AP023396.1"/>
</dbReference>
<dbReference type="GeneID" id="80349581"/>
<dbReference type="Proteomes" id="UP000516173">
    <property type="component" value="Chromosome"/>
</dbReference>